<organism evidence="2 3">
    <name type="scientific">Serratia marcescens</name>
    <dbReference type="NCBI Taxonomy" id="615"/>
    <lineage>
        <taxon>Bacteria</taxon>
        <taxon>Pseudomonadati</taxon>
        <taxon>Pseudomonadota</taxon>
        <taxon>Gammaproteobacteria</taxon>
        <taxon>Enterobacterales</taxon>
        <taxon>Yersiniaceae</taxon>
        <taxon>Serratia</taxon>
    </lineage>
</organism>
<name>A0ABD5IPA4_SERMA</name>
<accession>A0ABD5IPA4</accession>
<comment type="caution">
    <text evidence="2">The sequence shown here is derived from an EMBL/GenBank/DDBJ whole genome shotgun (WGS) entry which is preliminary data.</text>
</comment>
<feature type="region of interest" description="Disordered" evidence="1">
    <location>
        <begin position="31"/>
        <end position="53"/>
    </location>
</feature>
<proteinExistence type="predicted"/>
<evidence type="ECO:0008006" key="4">
    <source>
        <dbReference type="Google" id="ProtNLM"/>
    </source>
</evidence>
<evidence type="ECO:0000313" key="2">
    <source>
        <dbReference type="EMBL" id="MDX7085623.1"/>
    </source>
</evidence>
<dbReference type="AlphaFoldDB" id="A0ABD5IPA4"/>
<sequence>MKSGLKVRADRSQAVFSALNEIARRDVLVGIPESASERQPEDGEKPGIGNAQIGYINEYGSPAQNIPARPHLQPGVKSVHAETTAKMKAAAQAVFDGRAGAATAALESAGTIASQAVKSYMTSADFTPLSPATLKARARRGRKGAAKELQSRAAGNAPDNANARPLIDEGQYRRAMTYLVRDKNANS</sequence>
<feature type="region of interest" description="Disordered" evidence="1">
    <location>
        <begin position="136"/>
        <end position="168"/>
    </location>
</feature>
<dbReference type="Proteomes" id="UP001275057">
    <property type="component" value="Unassembled WGS sequence"/>
</dbReference>
<evidence type="ECO:0000313" key="3">
    <source>
        <dbReference type="Proteomes" id="UP001275057"/>
    </source>
</evidence>
<dbReference type="EMBL" id="JAXABG010000028">
    <property type="protein sequence ID" value="MDX7085623.1"/>
    <property type="molecule type" value="Genomic_DNA"/>
</dbReference>
<dbReference type="RefSeq" id="WP_319857928.1">
    <property type="nucleotide sequence ID" value="NZ_JAXABG010000028.1"/>
</dbReference>
<gene>
    <name evidence="2" type="ORF">SJ435_24895</name>
</gene>
<feature type="compositionally biased region" description="Basic and acidic residues" evidence="1">
    <location>
        <begin position="35"/>
        <end position="45"/>
    </location>
</feature>
<reference evidence="2 3" key="1">
    <citation type="submission" date="2023-11" db="EMBL/GenBank/DDBJ databases">
        <title>Detection of rare carbapenemases in Enterobacterales - comparison of two colorimetric and two CIM-based carbapenemase assays.</title>
        <authorList>
            <person name="Schaffarczyk L."/>
            <person name="Noster J."/>
            <person name="Stelzer Y."/>
            <person name="Sattler J."/>
            <person name="Gatermann S."/>
            <person name="Hamprecht A."/>
        </authorList>
    </citation>
    <scope>NUCLEOTIDE SEQUENCE [LARGE SCALE GENOMIC DNA]</scope>
    <source>
        <strain evidence="2 3">CIM-Carb-136</strain>
    </source>
</reference>
<evidence type="ECO:0000256" key="1">
    <source>
        <dbReference type="SAM" id="MobiDB-lite"/>
    </source>
</evidence>
<protein>
    <recommendedName>
        <fullName evidence="4">Bacteriophage protein</fullName>
    </recommendedName>
</protein>